<protein>
    <recommendedName>
        <fullName evidence="2">WXG100 family type VII secretion target</fullName>
    </recommendedName>
</protein>
<reference evidence="1" key="1">
    <citation type="submission" date="2024-05" db="EMBL/GenBank/DDBJ databases">
        <authorList>
            <person name="Kim S."/>
            <person name="Heo J."/>
            <person name="Choi H."/>
            <person name="Choi Y."/>
            <person name="Kwon S.-W."/>
            <person name="Kim Y."/>
        </authorList>
    </citation>
    <scope>NUCLEOTIDE SEQUENCE</scope>
    <source>
        <strain evidence="1">KACC 23699</strain>
    </source>
</reference>
<gene>
    <name evidence="1" type="ORF">ABEG17_15070</name>
</gene>
<accession>A0AAU7JR61</accession>
<evidence type="ECO:0008006" key="2">
    <source>
        <dbReference type="Google" id="ProtNLM"/>
    </source>
</evidence>
<proteinExistence type="predicted"/>
<name>A0AAU7JR61_9MICO</name>
<dbReference type="AlphaFoldDB" id="A0AAU7JR61"/>
<dbReference type="RefSeq" id="WP_406830302.1">
    <property type="nucleotide sequence ID" value="NZ_CP157483.1"/>
</dbReference>
<evidence type="ECO:0000313" key="1">
    <source>
        <dbReference type="EMBL" id="XBO42877.1"/>
    </source>
</evidence>
<sequence>MRTGATTTRIEVQAADVIALGEAMTTVAADLQWSAQAAAGQAWALGPGHSAATLGDVLGDFEHQRLLLGRVLGDLATGAWHAGALYVEVEEQVGGMFDTGGAP</sequence>
<organism evidence="1">
    <name type="scientific">Pedococcus sp. KACC 23699</name>
    <dbReference type="NCBI Taxonomy" id="3149228"/>
    <lineage>
        <taxon>Bacteria</taxon>
        <taxon>Bacillati</taxon>
        <taxon>Actinomycetota</taxon>
        <taxon>Actinomycetes</taxon>
        <taxon>Micrococcales</taxon>
        <taxon>Intrasporangiaceae</taxon>
        <taxon>Pedococcus</taxon>
    </lineage>
</organism>
<dbReference type="EMBL" id="CP157483">
    <property type="protein sequence ID" value="XBO42877.1"/>
    <property type="molecule type" value="Genomic_DNA"/>
</dbReference>